<dbReference type="RefSeq" id="WP_190384612.1">
    <property type="nucleotide sequence ID" value="NZ_JACJQT010000125.1"/>
</dbReference>
<comment type="caution">
    <text evidence="1">The sequence shown here is derived from an EMBL/GenBank/DDBJ whole genome shotgun (WGS) entry which is preliminary data.</text>
</comment>
<name>A0ABR8C4M1_APHFL</name>
<proteinExistence type="predicted"/>
<sequence>MPKLADIPIVRSPKDGYLRKIKPWVGKHGKYTTTIITIVYMVSMSSSKTENRGGDRSLK</sequence>
<dbReference type="Proteomes" id="UP000606721">
    <property type="component" value="Unassembled WGS sequence"/>
</dbReference>
<evidence type="ECO:0000313" key="1">
    <source>
        <dbReference type="EMBL" id="MBD2281493.1"/>
    </source>
</evidence>
<keyword evidence="2" id="KW-1185">Reference proteome</keyword>
<organism evidence="1 2">
    <name type="scientific">Aphanizomenon flos-aquae FACHB-1040</name>
    <dbReference type="NCBI Taxonomy" id="2692887"/>
    <lineage>
        <taxon>Bacteria</taxon>
        <taxon>Bacillati</taxon>
        <taxon>Cyanobacteriota</taxon>
        <taxon>Cyanophyceae</taxon>
        <taxon>Nostocales</taxon>
        <taxon>Aphanizomenonaceae</taxon>
        <taxon>Aphanizomenon</taxon>
    </lineage>
</organism>
<reference evidence="1 2" key="1">
    <citation type="journal article" date="2020" name="ISME J.">
        <title>Comparative genomics reveals insights into cyanobacterial evolution and habitat adaptation.</title>
        <authorList>
            <person name="Chen M.Y."/>
            <person name="Teng W.K."/>
            <person name="Zhao L."/>
            <person name="Hu C.X."/>
            <person name="Zhou Y.K."/>
            <person name="Han B.P."/>
            <person name="Song L.R."/>
            <person name="Shu W.S."/>
        </authorList>
    </citation>
    <scope>NUCLEOTIDE SEQUENCE [LARGE SCALE GENOMIC DNA]</scope>
    <source>
        <strain evidence="1 2">FACHB-1040</strain>
    </source>
</reference>
<gene>
    <name evidence="1" type="ORF">H6F99_25465</name>
</gene>
<accession>A0ABR8C4M1</accession>
<protein>
    <submittedName>
        <fullName evidence="1">Uncharacterized protein</fullName>
    </submittedName>
</protein>
<evidence type="ECO:0000313" key="2">
    <source>
        <dbReference type="Proteomes" id="UP000606721"/>
    </source>
</evidence>
<dbReference type="EMBL" id="JACJQT010000125">
    <property type="protein sequence ID" value="MBD2281493.1"/>
    <property type="molecule type" value="Genomic_DNA"/>
</dbReference>